<evidence type="ECO:0000256" key="1">
    <source>
        <dbReference type="ARBA" id="ARBA00001946"/>
    </source>
</evidence>
<dbReference type="AlphaFoldDB" id="A0A2T1HUA7"/>
<protein>
    <recommendedName>
        <fullName evidence="5">Phosphoserine phosphatase</fullName>
        <ecNumber evidence="4">3.1.3.3</ecNumber>
    </recommendedName>
    <alternativeName>
        <fullName evidence="11">O-phosphoserine phosphohydrolase</fullName>
    </alternativeName>
</protein>
<evidence type="ECO:0000313" key="16">
    <source>
        <dbReference type="Proteomes" id="UP000239772"/>
    </source>
</evidence>
<gene>
    <name evidence="15" type="primary">serB</name>
    <name evidence="15" type="ORF">SLNSH_09870</name>
</gene>
<evidence type="ECO:0000256" key="13">
    <source>
        <dbReference type="ARBA" id="ARBA00048523"/>
    </source>
</evidence>
<keyword evidence="10" id="KW-0718">Serine biosynthesis</keyword>
<dbReference type="InterPro" id="IPR050582">
    <property type="entry name" value="HAD-like_SerB"/>
</dbReference>
<accession>A0A2T1HUA7</accession>
<dbReference type="SUPFAM" id="SSF56784">
    <property type="entry name" value="HAD-like"/>
    <property type="match status" value="1"/>
</dbReference>
<dbReference type="InterPro" id="IPR004469">
    <property type="entry name" value="PSP"/>
</dbReference>
<dbReference type="InterPro" id="IPR036412">
    <property type="entry name" value="HAD-like_sf"/>
</dbReference>
<dbReference type="InterPro" id="IPR023214">
    <property type="entry name" value="HAD_sf"/>
</dbReference>
<dbReference type="Pfam" id="PF12710">
    <property type="entry name" value="HAD"/>
    <property type="match status" value="1"/>
</dbReference>
<dbReference type="NCBIfam" id="TIGR00338">
    <property type="entry name" value="serB"/>
    <property type="match status" value="1"/>
</dbReference>
<evidence type="ECO:0000313" key="15">
    <source>
        <dbReference type="EMBL" id="PSC05246.1"/>
    </source>
</evidence>
<evidence type="ECO:0000256" key="9">
    <source>
        <dbReference type="ARBA" id="ARBA00022842"/>
    </source>
</evidence>
<evidence type="ECO:0000256" key="3">
    <source>
        <dbReference type="ARBA" id="ARBA00009184"/>
    </source>
</evidence>
<comment type="caution">
    <text evidence="15">The sequence shown here is derived from an EMBL/GenBank/DDBJ whole genome shotgun (WGS) entry which is preliminary data.</text>
</comment>
<comment type="catalytic activity">
    <reaction evidence="13">
        <text>O-phospho-D-serine + H2O = D-serine + phosphate</text>
        <dbReference type="Rhea" id="RHEA:24873"/>
        <dbReference type="ChEBI" id="CHEBI:15377"/>
        <dbReference type="ChEBI" id="CHEBI:35247"/>
        <dbReference type="ChEBI" id="CHEBI:43474"/>
        <dbReference type="ChEBI" id="CHEBI:58680"/>
        <dbReference type="EC" id="3.1.3.3"/>
    </reaction>
</comment>
<evidence type="ECO:0000256" key="4">
    <source>
        <dbReference type="ARBA" id="ARBA00012640"/>
    </source>
</evidence>
<dbReference type="GO" id="GO:0036424">
    <property type="term" value="F:L-phosphoserine phosphatase activity"/>
    <property type="evidence" value="ECO:0007669"/>
    <property type="project" value="InterPro"/>
</dbReference>
<keyword evidence="16" id="KW-1185">Reference proteome</keyword>
<comment type="catalytic activity">
    <reaction evidence="12">
        <text>O-phospho-L-serine + H2O = L-serine + phosphate</text>
        <dbReference type="Rhea" id="RHEA:21208"/>
        <dbReference type="ChEBI" id="CHEBI:15377"/>
        <dbReference type="ChEBI" id="CHEBI:33384"/>
        <dbReference type="ChEBI" id="CHEBI:43474"/>
        <dbReference type="ChEBI" id="CHEBI:57524"/>
        <dbReference type="EC" id="3.1.3.3"/>
    </reaction>
</comment>
<comment type="similarity">
    <text evidence="3">Belongs to the HAD-like hydrolase superfamily. SerB family.</text>
</comment>
<evidence type="ECO:0000256" key="6">
    <source>
        <dbReference type="ARBA" id="ARBA00022605"/>
    </source>
</evidence>
<evidence type="ECO:0000256" key="8">
    <source>
        <dbReference type="ARBA" id="ARBA00022801"/>
    </source>
</evidence>
<evidence type="ECO:0000256" key="12">
    <source>
        <dbReference type="ARBA" id="ARBA00048138"/>
    </source>
</evidence>
<dbReference type="Proteomes" id="UP000239772">
    <property type="component" value="Unassembled WGS sequence"/>
</dbReference>
<dbReference type="PANTHER" id="PTHR43344">
    <property type="entry name" value="PHOSPHOSERINE PHOSPHATASE"/>
    <property type="match status" value="1"/>
</dbReference>
<dbReference type="EC" id="3.1.3.3" evidence="4"/>
<reference evidence="16" key="1">
    <citation type="submission" date="2018-03" db="EMBL/GenBank/DDBJ databases">
        <authorList>
            <person name="Sun L."/>
            <person name="Liu H."/>
            <person name="Chen W."/>
            <person name="Huang K."/>
            <person name="Liu W."/>
            <person name="Gao X."/>
        </authorList>
    </citation>
    <scope>NUCLEOTIDE SEQUENCE [LARGE SCALE GENOMIC DNA]</scope>
    <source>
        <strain evidence="16">SH9</strain>
    </source>
</reference>
<dbReference type="Gene3D" id="3.40.50.1000">
    <property type="entry name" value="HAD superfamily/HAD-like"/>
    <property type="match status" value="1"/>
</dbReference>
<dbReference type="OrthoDB" id="9792539at2"/>
<comment type="cofactor">
    <cofactor evidence="1">
        <name>Mg(2+)</name>
        <dbReference type="ChEBI" id="CHEBI:18420"/>
    </cofactor>
</comment>
<dbReference type="SFLD" id="SFLDG01137">
    <property type="entry name" value="C1.6.1:_Phosphoserine_Phosphat"/>
    <property type="match status" value="1"/>
</dbReference>
<evidence type="ECO:0000256" key="11">
    <source>
        <dbReference type="ARBA" id="ARBA00031693"/>
    </source>
</evidence>
<dbReference type="UniPathway" id="UPA00135">
    <property type="reaction ID" value="UER00198"/>
</dbReference>
<dbReference type="PANTHER" id="PTHR43344:SF2">
    <property type="entry name" value="PHOSPHOSERINE PHOSPHATASE"/>
    <property type="match status" value="1"/>
</dbReference>
<keyword evidence="9" id="KW-0460">Magnesium</keyword>
<dbReference type="EMBL" id="PVZS01000009">
    <property type="protein sequence ID" value="PSC05246.1"/>
    <property type="molecule type" value="Genomic_DNA"/>
</dbReference>
<dbReference type="GO" id="GO:0000287">
    <property type="term" value="F:magnesium ion binding"/>
    <property type="evidence" value="ECO:0007669"/>
    <property type="project" value="TreeGrafter"/>
</dbReference>
<feature type="active site" description="Proton donor" evidence="14">
    <location>
        <position position="96"/>
    </location>
</feature>
<comment type="pathway">
    <text evidence="2">Amino-acid biosynthesis; L-serine biosynthesis; L-serine from 3-phospho-D-glycerate: step 3/3.</text>
</comment>
<feature type="active site" description="Nucleophile" evidence="14">
    <location>
        <position position="94"/>
    </location>
</feature>
<dbReference type="NCBIfam" id="TIGR01488">
    <property type="entry name" value="HAD-SF-IB"/>
    <property type="match status" value="1"/>
</dbReference>
<name>A0A2T1HUA7_9HYPH</name>
<evidence type="ECO:0000256" key="5">
    <source>
        <dbReference type="ARBA" id="ARBA00015196"/>
    </source>
</evidence>
<keyword evidence="6" id="KW-0028">Amino-acid biosynthesis</keyword>
<sequence>MHLVATLVSHPERPALSDALLRRVAQVLPGAGEPHMLNPGVAADVPFRAPPASGDAPYDATAQAERVRTALDGEPVDVIVQPAATRRKRLFLADMDSTMIGQECIDELADFVGLKDKVSAITERAMRGELAFEPALRERVGLLAGLDVAVVDRIIAERITLTPGGSALVRTIRRDGGYAALVSGGFTLFTGPISATIGFDEHRSNVLIAEEGKLVGRVQEPILGKEAKLATLVELRNRFGLAHLDTLAVGDGANDLAMLNEAGLGVAFRAKPAVAAAAHARVEHADLTALLYAQGYRREEFAD</sequence>
<dbReference type="SFLD" id="SFLDF00029">
    <property type="entry name" value="phosphoserine_phosphatase"/>
    <property type="match status" value="1"/>
</dbReference>
<organism evidence="15 16">
    <name type="scientific">Alsobacter soli</name>
    <dbReference type="NCBI Taxonomy" id="2109933"/>
    <lineage>
        <taxon>Bacteria</taxon>
        <taxon>Pseudomonadati</taxon>
        <taxon>Pseudomonadota</taxon>
        <taxon>Alphaproteobacteria</taxon>
        <taxon>Hyphomicrobiales</taxon>
        <taxon>Alsobacteraceae</taxon>
        <taxon>Alsobacter</taxon>
    </lineage>
</organism>
<evidence type="ECO:0000256" key="7">
    <source>
        <dbReference type="ARBA" id="ARBA00022723"/>
    </source>
</evidence>
<dbReference type="SFLD" id="SFLDS00003">
    <property type="entry name" value="Haloacid_Dehalogenase"/>
    <property type="match status" value="1"/>
</dbReference>
<evidence type="ECO:0000256" key="2">
    <source>
        <dbReference type="ARBA" id="ARBA00005135"/>
    </source>
</evidence>
<dbReference type="SFLD" id="SFLDG01136">
    <property type="entry name" value="C1.6:_Phosphoserine_Phosphatas"/>
    <property type="match status" value="1"/>
</dbReference>
<proteinExistence type="inferred from homology"/>
<keyword evidence="7" id="KW-0479">Metal-binding</keyword>
<evidence type="ECO:0000256" key="10">
    <source>
        <dbReference type="ARBA" id="ARBA00023299"/>
    </source>
</evidence>
<keyword evidence="8" id="KW-0378">Hydrolase</keyword>
<dbReference type="GO" id="GO:0005737">
    <property type="term" value="C:cytoplasm"/>
    <property type="evidence" value="ECO:0007669"/>
    <property type="project" value="TreeGrafter"/>
</dbReference>
<dbReference type="RefSeq" id="WP_106336809.1">
    <property type="nucleotide sequence ID" value="NZ_PVZS01000009.1"/>
</dbReference>
<dbReference type="GO" id="GO:0006564">
    <property type="term" value="P:L-serine biosynthetic process"/>
    <property type="evidence" value="ECO:0007669"/>
    <property type="project" value="UniProtKB-KW"/>
</dbReference>
<evidence type="ECO:0000256" key="14">
    <source>
        <dbReference type="PIRSR" id="PIRSR604469-1"/>
    </source>
</evidence>